<feature type="region of interest" description="Disordered" evidence="1">
    <location>
        <begin position="1"/>
        <end position="27"/>
    </location>
</feature>
<keyword evidence="2" id="KW-1133">Transmembrane helix</keyword>
<feature type="compositionally biased region" description="Basic residues" evidence="1">
    <location>
        <begin position="188"/>
        <end position="197"/>
    </location>
</feature>
<protein>
    <submittedName>
        <fullName evidence="3">Uncharacterized protein</fullName>
    </submittedName>
</protein>
<keyword evidence="4" id="KW-1185">Reference proteome</keyword>
<reference evidence="3" key="1">
    <citation type="submission" date="2022-05" db="EMBL/GenBank/DDBJ databases">
        <title>The Musa troglodytarum L. genome provides insights into the mechanism of non-climacteric behaviour and enrichment of carotenoids.</title>
        <authorList>
            <person name="Wang J."/>
        </authorList>
    </citation>
    <scope>NUCLEOTIDE SEQUENCE</scope>
    <source>
        <tissue evidence="3">Leaf</tissue>
    </source>
</reference>
<sequence>MVRSNQLSVHSSLPPPPSSKPIPLRRCPNPNFRPKLSVPLLFIGYRRSSFRCPLVGGGGSSGSSWDSNAESVRAGRFKFRDGGARGEEGEGVSWRSDKRRWWSDDSDEPDGDFEAFDDDPVEQDPWDMIWIFKVFKSYGYLLPAIIASMLLATGPKAFLMALALPLGQSAISLAIDKVWGKAPGGQQTRRKSKKKSFTRSNGDYKRQWQDRGSYNSPGRHDYQSWVSMDPGVDDKAKTSEPSLGGWDDLDRQGRSTSGRARQQPSSPKSSPQSELVKKGKLSKRGRYKDAPLKLAGWLHEMTNTLSSPLSPRVIRVSLSSIPVQELSEVACPSEVQDGCHPACEKRMHCYKLISIGPEVCPGVS</sequence>
<name>A0A9E7IAP9_9LILI</name>
<proteinExistence type="predicted"/>
<dbReference type="PANTHER" id="PTHR35719:SF5">
    <property type="entry name" value="T6K12.7 PROTEIN"/>
    <property type="match status" value="1"/>
</dbReference>
<keyword evidence="2" id="KW-0812">Transmembrane</keyword>
<evidence type="ECO:0000256" key="1">
    <source>
        <dbReference type="SAM" id="MobiDB-lite"/>
    </source>
</evidence>
<gene>
    <name evidence="3" type="ORF">MUK42_31973</name>
</gene>
<feature type="compositionally biased region" description="Low complexity" evidence="1">
    <location>
        <begin position="262"/>
        <end position="273"/>
    </location>
</feature>
<dbReference type="OrthoDB" id="785439at2759"/>
<dbReference type="AlphaFoldDB" id="A0A9E7IAP9"/>
<evidence type="ECO:0000313" key="3">
    <source>
        <dbReference type="EMBL" id="URE48449.1"/>
    </source>
</evidence>
<evidence type="ECO:0000313" key="4">
    <source>
        <dbReference type="Proteomes" id="UP001055439"/>
    </source>
</evidence>
<evidence type="ECO:0000256" key="2">
    <source>
        <dbReference type="SAM" id="Phobius"/>
    </source>
</evidence>
<dbReference type="Proteomes" id="UP001055439">
    <property type="component" value="Chromosome 9"/>
</dbReference>
<feature type="transmembrane region" description="Helical" evidence="2">
    <location>
        <begin position="138"/>
        <end position="164"/>
    </location>
</feature>
<organism evidence="3 4">
    <name type="scientific">Musa troglodytarum</name>
    <name type="common">fe'i banana</name>
    <dbReference type="NCBI Taxonomy" id="320322"/>
    <lineage>
        <taxon>Eukaryota</taxon>
        <taxon>Viridiplantae</taxon>
        <taxon>Streptophyta</taxon>
        <taxon>Embryophyta</taxon>
        <taxon>Tracheophyta</taxon>
        <taxon>Spermatophyta</taxon>
        <taxon>Magnoliopsida</taxon>
        <taxon>Liliopsida</taxon>
        <taxon>Zingiberales</taxon>
        <taxon>Musaceae</taxon>
        <taxon>Musa</taxon>
    </lineage>
</organism>
<feature type="region of interest" description="Disordered" evidence="1">
    <location>
        <begin position="182"/>
        <end position="283"/>
    </location>
</feature>
<dbReference type="EMBL" id="CP097511">
    <property type="protein sequence ID" value="URE48449.1"/>
    <property type="molecule type" value="Genomic_DNA"/>
</dbReference>
<accession>A0A9E7IAP9</accession>
<dbReference type="PANTHER" id="PTHR35719">
    <property type="entry name" value="OS01G0680600 PROTEIN"/>
    <property type="match status" value="1"/>
</dbReference>
<keyword evidence="2" id="KW-0472">Membrane</keyword>